<evidence type="ECO:0008006" key="3">
    <source>
        <dbReference type="Google" id="ProtNLM"/>
    </source>
</evidence>
<proteinExistence type="predicted"/>
<keyword evidence="1" id="KW-0732">Signal</keyword>
<dbReference type="PANTHER" id="PTHR16026">
    <property type="entry name" value="CARTILAGE ACIDIC PROTEIN 1"/>
    <property type="match status" value="1"/>
</dbReference>
<dbReference type="InterPro" id="IPR013517">
    <property type="entry name" value="FG-GAP"/>
</dbReference>
<organism evidence="2">
    <name type="scientific">marine metagenome</name>
    <dbReference type="NCBI Taxonomy" id="408172"/>
    <lineage>
        <taxon>unclassified sequences</taxon>
        <taxon>metagenomes</taxon>
        <taxon>ecological metagenomes</taxon>
    </lineage>
</organism>
<sequence>MIRYLMVLAWLLSDGWAQSLVFKDVADNQLLNFVHDHGGTGEKYYVETMGSGVCLFDYDNDGDLDAYFLQGASLPGWDKEIILENKLYRNDGEKWMDVTEKAGVGDKNYGIGCACADYDNDGDTDLYVTNFGPDIFYNNDGDGTFTDVTLDVGIDNPHWASSAAFFDSDNDGWLDLYVTNYVEFSIENNPWCGEPIQGERAYCDPDFFEGVEDKFYHNDGKGKFSDWSGRSGINKARGKGLGVVPGDVDNDGDMDIYVANDKVMN</sequence>
<accession>A0A381U007</accession>
<evidence type="ECO:0000313" key="2">
    <source>
        <dbReference type="EMBL" id="SVA21586.1"/>
    </source>
</evidence>
<dbReference type="Pfam" id="PF13517">
    <property type="entry name" value="FG-GAP_3"/>
    <property type="match status" value="2"/>
</dbReference>
<dbReference type="SUPFAM" id="SSF69318">
    <property type="entry name" value="Integrin alpha N-terminal domain"/>
    <property type="match status" value="1"/>
</dbReference>
<name>A0A381U007_9ZZZZ</name>
<dbReference type="InterPro" id="IPR028994">
    <property type="entry name" value="Integrin_alpha_N"/>
</dbReference>
<dbReference type="EMBL" id="UINC01005478">
    <property type="protein sequence ID" value="SVA21586.1"/>
    <property type="molecule type" value="Genomic_DNA"/>
</dbReference>
<reference evidence="2" key="1">
    <citation type="submission" date="2018-05" db="EMBL/GenBank/DDBJ databases">
        <authorList>
            <person name="Lanie J.A."/>
            <person name="Ng W.-L."/>
            <person name="Kazmierczak K.M."/>
            <person name="Andrzejewski T.M."/>
            <person name="Davidsen T.M."/>
            <person name="Wayne K.J."/>
            <person name="Tettelin H."/>
            <person name="Glass J.I."/>
            <person name="Rusch D."/>
            <person name="Podicherti R."/>
            <person name="Tsui H.-C.T."/>
            <person name="Winkler M.E."/>
        </authorList>
    </citation>
    <scope>NUCLEOTIDE SEQUENCE</scope>
</reference>
<dbReference type="InterPro" id="IPR027039">
    <property type="entry name" value="Crtac1"/>
</dbReference>
<feature type="non-terminal residue" evidence="2">
    <location>
        <position position="265"/>
    </location>
</feature>
<protein>
    <recommendedName>
        <fullName evidence="3">ASPIC/UnbV domain-containing protein</fullName>
    </recommendedName>
</protein>
<dbReference type="PANTHER" id="PTHR16026:SF0">
    <property type="entry name" value="CARTILAGE ACIDIC PROTEIN 1"/>
    <property type="match status" value="1"/>
</dbReference>
<dbReference type="Gene3D" id="2.130.10.130">
    <property type="entry name" value="Integrin alpha, N-terminal"/>
    <property type="match status" value="1"/>
</dbReference>
<dbReference type="AlphaFoldDB" id="A0A381U007"/>
<gene>
    <name evidence="2" type="ORF">METZ01_LOCUS74440</name>
</gene>
<evidence type="ECO:0000256" key="1">
    <source>
        <dbReference type="ARBA" id="ARBA00022729"/>
    </source>
</evidence>